<dbReference type="Pfam" id="PF01636">
    <property type="entry name" value="APH"/>
    <property type="match status" value="1"/>
</dbReference>
<sequence length="375" mass="42709">MIDLSALFGDAQVKDVQIRHFRVFPKSGAERWLLESTQRRPWHLKTWPRANLRARVIYRVAWIMGALGLNLPSRVEGFSVAPESVYAQLSNRFDRLGIFLGTPGPNRKIVVYAARSDRSVFVKIPLGPVSLALVERESAALSLLAQDPNLAPLIPRADQVAGHLAIEDIETQGVAHAALDLREVIRIHDQLQHRSGMTKPLHELRQDWQVGPEGAVLEQDAGARVAISKARAAADAFLNGFPADMGVPCYMAHGDFTRWNVLRAADGSARIIDWELYGLKPRWFDVLHYIVSYHLLVVQTPACELLLHLRDVAQKHPKLCTDWWQQVGFYFCYQSLYYSAVFERQTDLREHHQAFWQLKEWAEILRLLPAEMDKN</sequence>
<comment type="caution">
    <text evidence="2">The sequence shown here is derived from an EMBL/GenBank/DDBJ whole genome shotgun (WGS) entry which is preliminary data.</text>
</comment>
<dbReference type="InterPro" id="IPR002575">
    <property type="entry name" value="Aminoglycoside_PTrfase"/>
</dbReference>
<evidence type="ECO:0000259" key="1">
    <source>
        <dbReference type="Pfam" id="PF01636"/>
    </source>
</evidence>
<proteinExistence type="predicted"/>
<keyword evidence="3" id="KW-1185">Reference proteome</keyword>
<dbReference type="Gene3D" id="3.90.1200.10">
    <property type="match status" value="1"/>
</dbReference>
<reference evidence="2 3" key="1">
    <citation type="submission" date="2020-08" db="EMBL/GenBank/DDBJ databases">
        <title>Genomic Encyclopedia of Type Strains, Phase IV (KMG-IV): sequencing the most valuable type-strain genomes for metagenomic binning, comparative biology and taxonomic classification.</title>
        <authorList>
            <person name="Goeker M."/>
        </authorList>
    </citation>
    <scope>NUCLEOTIDE SEQUENCE [LARGE SCALE GENOMIC DNA]</scope>
    <source>
        <strain evidence="2 3">DSM 101064</strain>
    </source>
</reference>
<gene>
    <name evidence="2" type="ORF">FHS72_003560</name>
</gene>
<dbReference type="EMBL" id="JACIJM010000016">
    <property type="protein sequence ID" value="MBB5723913.1"/>
    <property type="molecule type" value="Genomic_DNA"/>
</dbReference>
<dbReference type="Proteomes" id="UP000535415">
    <property type="component" value="Unassembled WGS sequence"/>
</dbReference>
<dbReference type="InterPro" id="IPR011009">
    <property type="entry name" value="Kinase-like_dom_sf"/>
</dbReference>
<evidence type="ECO:0000313" key="2">
    <source>
        <dbReference type="EMBL" id="MBB5723913.1"/>
    </source>
</evidence>
<name>A0A7W9BNS1_9RHOB</name>
<feature type="domain" description="Aminoglycoside phosphotransferase" evidence="1">
    <location>
        <begin position="116"/>
        <end position="290"/>
    </location>
</feature>
<accession>A0A7W9BNS1</accession>
<dbReference type="RefSeq" id="WP_183531025.1">
    <property type="nucleotide sequence ID" value="NZ_JACIJM010000016.1"/>
</dbReference>
<organism evidence="2 3">
    <name type="scientific">Yoonia ponticola</name>
    <dbReference type="NCBI Taxonomy" id="1524255"/>
    <lineage>
        <taxon>Bacteria</taxon>
        <taxon>Pseudomonadati</taxon>
        <taxon>Pseudomonadota</taxon>
        <taxon>Alphaproteobacteria</taxon>
        <taxon>Rhodobacterales</taxon>
        <taxon>Paracoccaceae</taxon>
        <taxon>Yoonia</taxon>
    </lineage>
</organism>
<dbReference type="SUPFAM" id="SSF56112">
    <property type="entry name" value="Protein kinase-like (PK-like)"/>
    <property type="match status" value="1"/>
</dbReference>
<dbReference type="AlphaFoldDB" id="A0A7W9BNS1"/>
<protein>
    <recommendedName>
        <fullName evidence="1">Aminoglycoside phosphotransferase domain-containing protein</fullName>
    </recommendedName>
</protein>
<evidence type="ECO:0000313" key="3">
    <source>
        <dbReference type="Proteomes" id="UP000535415"/>
    </source>
</evidence>